<reference evidence="2 3" key="1">
    <citation type="submission" date="2020-07" db="EMBL/GenBank/DDBJ databases">
        <title>Sequencing the genomes of 1000 actinobacteria strains.</title>
        <authorList>
            <person name="Klenk H.-P."/>
        </authorList>
    </citation>
    <scope>NUCLEOTIDE SEQUENCE [LARGE SCALE GENOMIC DNA]</scope>
    <source>
        <strain evidence="2 3">DSM 22185</strain>
    </source>
</reference>
<dbReference type="GO" id="GO:0016757">
    <property type="term" value="F:glycosyltransferase activity"/>
    <property type="evidence" value="ECO:0007669"/>
    <property type="project" value="TreeGrafter"/>
</dbReference>
<gene>
    <name evidence="2" type="ORF">BKA02_001993</name>
</gene>
<dbReference type="PANTHER" id="PTHR46401:SF2">
    <property type="entry name" value="GLYCOSYLTRANSFERASE WBBK-RELATED"/>
    <property type="match status" value="1"/>
</dbReference>
<accession>A0A7Y9JNV0</accession>
<evidence type="ECO:0000256" key="1">
    <source>
        <dbReference type="ARBA" id="ARBA00022679"/>
    </source>
</evidence>
<dbReference type="SUPFAM" id="SSF53756">
    <property type="entry name" value="UDP-Glycosyltransferase/glycogen phosphorylase"/>
    <property type="match status" value="1"/>
</dbReference>
<keyword evidence="3" id="KW-1185">Reference proteome</keyword>
<dbReference type="Pfam" id="PF13692">
    <property type="entry name" value="Glyco_trans_1_4"/>
    <property type="match status" value="1"/>
</dbReference>
<dbReference type="Gene3D" id="3.40.50.2000">
    <property type="entry name" value="Glycogen Phosphorylase B"/>
    <property type="match status" value="2"/>
</dbReference>
<name>A0A7Y9JNV0_9MICO</name>
<dbReference type="GO" id="GO:0009103">
    <property type="term" value="P:lipopolysaccharide biosynthetic process"/>
    <property type="evidence" value="ECO:0007669"/>
    <property type="project" value="TreeGrafter"/>
</dbReference>
<comment type="caution">
    <text evidence="2">The sequence shown here is derived from an EMBL/GenBank/DDBJ whole genome shotgun (WGS) entry which is preliminary data.</text>
</comment>
<dbReference type="Proteomes" id="UP000552045">
    <property type="component" value="Unassembled WGS sequence"/>
</dbReference>
<proteinExistence type="predicted"/>
<dbReference type="RefSeq" id="WP_179433659.1">
    <property type="nucleotide sequence ID" value="NZ_BAABLC010000002.1"/>
</dbReference>
<dbReference type="PANTHER" id="PTHR46401">
    <property type="entry name" value="GLYCOSYLTRANSFERASE WBBK-RELATED"/>
    <property type="match status" value="1"/>
</dbReference>
<sequence length="356" mass="37326">MAQLRLVLDQLVSPVDSDLADASRALLGGLVRTAPSGCDVAAIVPAGEGEELPGVSEVRRLPLARRELSAAWQLGVARGVGAGMIHSPTLLAPLVRHDRVHDHDQIVPTVWDLRAWEDPESLPRAVVMAQRALLRRAVKHADAVVVPTHSLVDRLSSIARLGDRIRVIPGAAAPEVLVGADAAQRRADAGVPAERIVLAGDPATLGAGFSAVAATGLDAVVLDVREGGEPEVSEIASIAGLPEARLHVRGRLSAADRAAVLGGAAAFIATDDAGRWPWRLVEAMALSVPVVAADSDVHRDVLADGGMLVAAHDMRDAVAEATTDARERLSVLAQDRARGFSWEGAADRVWALHAEL</sequence>
<keyword evidence="1 2" id="KW-0808">Transferase</keyword>
<protein>
    <submittedName>
        <fullName evidence="2">Glycosyltransferase involved in cell wall biosynthesis</fullName>
    </submittedName>
</protein>
<dbReference type="EMBL" id="JACCBH010000001">
    <property type="protein sequence ID" value="NYD54938.1"/>
    <property type="molecule type" value="Genomic_DNA"/>
</dbReference>
<evidence type="ECO:0000313" key="3">
    <source>
        <dbReference type="Proteomes" id="UP000552045"/>
    </source>
</evidence>
<dbReference type="AlphaFoldDB" id="A0A7Y9JNV0"/>
<organism evidence="2 3">
    <name type="scientific">Microbacterium pseudoresistens</name>
    <dbReference type="NCBI Taxonomy" id="640634"/>
    <lineage>
        <taxon>Bacteria</taxon>
        <taxon>Bacillati</taxon>
        <taxon>Actinomycetota</taxon>
        <taxon>Actinomycetes</taxon>
        <taxon>Micrococcales</taxon>
        <taxon>Microbacteriaceae</taxon>
        <taxon>Microbacterium</taxon>
    </lineage>
</organism>
<evidence type="ECO:0000313" key="2">
    <source>
        <dbReference type="EMBL" id="NYD54938.1"/>
    </source>
</evidence>